<proteinExistence type="predicted"/>
<dbReference type="InterPro" id="IPR038720">
    <property type="entry name" value="YprB_RNase_H-like_dom"/>
</dbReference>
<dbReference type="Pfam" id="PF13482">
    <property type="entry name" value="RNase_H_2"/>
    <property type="match status" value="1"/>
</dbReference>
<reference evidence="2 3" key="1">
    <citation type="submission" date="2017-09" db="EMBL/GenBank/DDBJ databases">
        <title>Draft Genome Sequence of Corynebacterium accolens AH4003.</title>
        <authorList>
            <person name="Chen Y."/>
            <person name="Oosthuysen W.F."/>
            <person name="Kelley S."/>
            <person name="Horswill A."/>
        </authorList>
    </citation>
    <scope>NUCLEOTIDE SEQUENCE [LARGE SCALE GENOMIC DNA]</scope>
    <source>
        <strain evidence="2 3">AH4003</strain>
    </source>
</reference>
<evidence type="ECO:0000313" key="2">
    <source>
        <dbReference type="EMBL" id="PCC82482.1"/>
    </source>
</evidence>
<evidence type="ECO:0000313" key="3">
    <source>
        <dbReference type="Proteomes" id="UP000218690"/>
    </source>
</evidence>
<name>A0A2A4AJ20_9CORY</name>
<dbReference type="InterPro" id="IPR019993">
    <property type="entry name" value="RecB_nuclease_TM0106_put"/>
</dbReference>
<dbReference type="AlphaFoldDB" id="A0A2A4AJ20"/>
<protein>
    <submittedName>
        <fullName evidence="2">Recombinase RecB</fullName>
    </submittedName>
</protein>
<dbReference type="Proteomes" id="UP000218690">
    <property type="component" value="Unassembled WGS sequence"/>
</dbReference>
<gene>
    <name evidence="2" type="ORF">COM45_09290</name>
</gene>
<comment type="caution">
    <text evidence="2">The sequence shown here is derived from an EMBL/GenBank/DDBJ whole genome shotgun (WGS) entry which is preliminary data.</text>
</comment>
<dbReference type="NCBIfam" id="TIGR03491">
    <property type="entry name" value="TM0106 family RecB-like putative nuclease"/>
    <property type="match status" value="1"/>
</dbReference>
<organism evidence="2 3">
    <name type="scientific">Corynebacterium accolens</name>
    <dbReference type="NCBI Taxonomy" id="38284"/>
    <lineage>
        <taxon>Bacteria</taxon>
        <taxon>Bacillati</taxon>
        <taxon>Actinomycetota</taxon>
        <taxon>Actinomycetes</taxon>
        <taxon>Mycobacteriales</taxon>
        <taxon>Corynebacteriaceae</taxon>
        <taxon>Corynebacterium</taxon>
    </lineage>
</organism>
<evidence type="ECO:0000259" key="1">
    <source>
        <dbReference type="Pfam" id="PF13482"/>
    </source>
</evidence>
<feature type="domain" description="YprB ribonuclease H-like" evidence="1">
    <location>
        <begin position="295"/>
        <end position="465"/>
    </location>
</feature>
<dbReference type="EMBL" id="NWBP01000025">
    <property type="protein sequence ID" value="PCC82482.1"/>
    <property type="molecule type" value="Genomic_DNA"/>
</dbReference>
<accession>A0A2A4AJ20</accession>
<sequence length="480" mass="53779">MKDVLGAADLVGCRYRLVQRRAHPEIQPTEASKARAERHVAAVEAAMANLPVKAPGRFRRIDLEGDEWERSMATLEALAYGYTHITGAIFATGEWKVEIDLLLREGEAYTPIIVSNHRVARRNENARTLAVPTHRVGLSEPLEVPYKLRHHSVDGYRLAFAARALEDLDLNSGRGGAIGQDRSRVFFTDTARFDVASALARPLPTGPRRVKECATCRFWKLCEPELRARDDISLFLPGDRAKPYREKGIETVQALIDAQLGEPSQLAKAWRMAEPMLRRDEVLSVPRADVEVDVDMEAYLDQGAYLWGAWYEGEYHAFVTWEPLGGRAEAANFAEFWEWLMGLRAQAHAAGKTFAAYCYSAHGENHWMRMSAKRFGAPQLEEVEEFIASPEWVDMFVHVKRNFMGPYGLGLKTVAPVAGFQWPEDFDGEESVNARREALAGDMEVRQQILDYNSGDVQATRAVRDFMSVGAPGVPALSSI</sequence>